<evidence type="ECO:0000313" key="2">
    <source>
        <dbReference type="Proteomes" id="UP001054945"/>
    </source>
</evidence>
<dbReference type="Proteomes" id="UP001054945">
    <property type="component" value="Unassembled WGS sequence"/>
</dbReference>
<dbReference type="AlphaFoldDB" id="A0AAV4NTD3"/>
<dbReference type="EMBL" id="BPLR01003739">
    <property type="protein sequence ID" value="GIX88127.1"/>
    <property type="molecule type" value="Genomic_DNA"/>
</dbReference>
<keyword evidence="2" id="KW-1185">Reference proteome</keyword>
<comment type="caution">
    <text evidence="1">The sequence shown here is derived from an EMBL/GenBank/DDBJ whole genome shotgun (WGS) entry which is preliminary data.</text>
</comment>
<accession>A0AAV4NTD3</accession>
<gene>
    <name evidence="1" type="ORF">CEXT_401781</name>
</gene>
<organism evidence="1 2">
    <name type="scientific">Caerostris extrusa</name>
    <name type="common">Bark spider</name>
    <name type="synonym">Caerostris bankana</name>
    <dbReference type="NCBI Taxonomy" id="172846"/>
    <lineage>
        <taxon>Eukaryota</taxon>
        <taxon>Metazoa</taxon>
        <taxon>Ecdysozoa</taxon>
        <taxon>Arthropoda</taxon>
        <taxon>Chelicerata</taxon>
        <taxon>Arachnida</taxon>
        <taxon>Araneae</taxon>
        <taxon>Araneomorphae</taxon>
        <taxon>Entelegynae</taxon>
        <taxon>Araneoidea</taxon>
        <taxon>Araneidae</taxon>
        <taxon>Caerostris</taxon>
    </lineage>
</organism>
<name>A0AAV4NTD3_CAEEX</name>
<reference evidence="1 2" key="1">
    <citation type="submission" date="2021-06" db="EMBL/GenBank/DDBJ databases">
        <title>Caerostris extrusa draft genome.</title>
        <authorList>
            <person name="Kono N."/>
            <person name="Arakawa K."/>
        </authorList>
    </citation>
    <scope>NUCLEOTIDE SEQUENCE [LARGE SCALE GENOMIC DNA]</scope>
</reference>
<sequence length="70" mass="8132">MVDPFESMRNDPLNFRSFNQSVSEEDGFSREVKKSLKHENSVPVTRDVFSDQNVRGYCRFSNKKVCPDVT</sequence>
<evidence type="ECO:0000313" key="1">
    <source>
        <dbReference type="EMBL" id="GIX88127.1"/>
    </source>
</evidence>
<protein>
    <submittedName>
        <fullName evidence="1">Uncharacterized protein</fullName>
    </submittedName>
</protein>
<proteinExistence type="predicted"/>